<protein>
    <submittedName>
        <fullName evidence="1">Uncharacterized protein</fullName>
    </submittedName>
</protein>
<gene>
    <name evidence="1" type="ORF">FRZ00_00045</name>
</gene>
<dbReference type="RefSeq" id="WP_152262042.1">
    <property type="nucleotide sequence ID" value="NZ_JBFADJ010000089.1"/>
</dbReference>
<dbReference type="AlphaFoldDB" id="A0A5N5WF57"/>
<keyword evidence="2" id="KW-1185">Reference proteome</keyword>
<comment type="caution">
    <text evidence="1">The sequence shown here is derived from an EMBL/GenBank/DDBJ whole genome shotgun (WGS) entry which is preliminary data.</text>
</comment>
<dbReference type="OrthoDB" id="4268123at2"/>
<reference evidence="1 2" key="1">
    <citation type="journal article" date="2019" name="Microb. Cell Fact.">
        <title>Exploring novel herbicidin analogues by transcriptional regulator overexpression and MS/MS molecular networking.</title>
        <authorList>
            <person name="Shi Y."/>
            <person name="Gu R."/>
            <person name="Li Y."/>
            <person name="Wang X."/>
            <person name="Ren W."/>
            <person name="Li X."/>
            <person name="Wang L."/>
            <person name="Xie Y."/>
            <person name="Hong B."/>
        </authorList>
    </citation>
    <scope>NUCLEOTIDE SEQUENCE [LARGE SCALE GENOMIC DNA]</scope>
    <source>
        <strain evidence="1 2">US-43</strain>
    </source>
</reference>
<proteinExistence type="predicted"/>
<dbReference type="Proteomes" id="UP000327000">
    <property type="component" value="Unassembled WGS sequence"/>
</dbReference>
<sequence length="93" mass="10552">MSAQFAERPCGPPERLRTSAEIRRALPEGMRSEFDKAIGNATLTERAHVLALWSGIAIEAADPSGDEQVRRFQEGRLEAHALEWYQEREGRSW</sequence>
<organism evidence="1 2">
    <name type="scientific">Streptomyces mobaraensis</name>
    <name type="common">Streptoverticillium mobaraense</name>
    <dbReference type="NCBI Taxonomy" id="35621"/>
    <lineage>
        <taxon>Bacteria</taxon>
        <taxon>Bacillati</taxon>
        <taxon>Actinomycetota</taxon>
        <taxon>Actinomycetes</taxon>
        <taxon>Kitasatosporales</taxon>
        <taxon>Streptomycetaceae</taxon>
        <taxon>Streptomyces</taxon>
    </lineage>
</organism>
<accession>A0A5N5WF57</accession>
<evidence type="ECO:0000313" key="2">
    <source>
        <dbReference type="Proteomes" id="UP000327000"/>
    </source>
</evidence>
<evidence type="ECO:0000313" key="1">
    <source>
        <dbReference type="EMBL" id="KAB7852646.1"/>
    </source>
</evidence>
<dbReference type="EMBL" id="VOKX01000001">
    <property type="protein sequence ID" value="KAB7852646.1"/>
    <property type="molecule type" value="Genomic_DNA"/>
</dbReference>
<name>A0A5N5WF57_STRMB</name>